<organism evidence="3 4">
    <name type="scientific">Terrihabitans soli</name>
    <dbReference type="NCBI Taxonomy" id="708113"/>
    <lineage>
        <taxon>Bacteria</taxon>
        <taxon>Pseudomonadati</taxon>
        <taxon>Pseudomonadota</taxon>
        <taxon>Alphaproteobacteria</taxon>
        <taxon>Hyphomicrobiales</taxon>
        <taxon>Terrihabitans</taxon>
    </lineage>
</organism>
<dbReference type="EMBL" id="AP023361">
    <property type="protein sequence ID" value="BCJ91547.1"/>
    <property type="molecule type" value="Genomic_DNA"/>
</dbReference>
<sequence length="183" mass="19521">MPSGADCLPIPRRLSMKILIPALSVVFLSSAAFAADTGSSTNAPPECPKGQVWDSSQKKCVEKKSGVSDKDLIATGRALAKSERYYEALEVLGLVQNKDPVALTYIGYSLRKSGQTEEAIGFYHQALAIDPSNADTREYLGEGYVASGKLDLAKAELKKIGEICGTKCEQYALLESAIASAVN</sequence>
<keyword evidence="1" id="KW-0802">TPR repeat</keyword>
<keyword evidence="4" id="KW-1185">Reference proteome</keyword>
<evidence type="ECO:0000256" key="1">
    <source>
        <dbReference type="PROSITE-ProRule" id="PRU00339"/>
    </source>
</evidence>
<dbReference type="InterPro" id="IPR011990">
    <property type="entry name" value="TPR-like_helical_dom_sf"/>
</dbReference>
<keyword evidence="2" id="KW-0732">Signal</keyword>
<protein>
    <submittedName>
        <fullName evidence="3">Uncharacterized protein</fullName>
    </submittedName>
</protein>
<dbReference type="KEGG" id="tso:IZ6_22820"/>
<evidence type="ECO:0000313" key="4">
    <source>
        <dbReference type="Proteomes" id="UP000515317"/>
    </source>
</evidence>
<gene>
    <name evidence="3" type="ORF">IZ6_22820</name>
</gene>
<name>A0A6S6QUE0_9HYPH</name>
<dbReference type="Pfam" id="PF14559">
    <property type="entry name" value="TPR_19"/>
    <property type="match status" value="1"/>
</dbReference>
<dbReference type="SUPFAM" id="SSF48452">
    <property type="entry name" value="TPR-like"/>
    <property type="match status" value="1"/>
</dbReference>
<evidence type="ECO:0000313" key="3">
    <source>
        <dbReference type="EMBL" id="BCJ91547.1"/>
    </source>
</evidence>
<evidence type="ECO:0000256" key="2">
    <source>
        <dbReference type="SAM" id="SignalP"/>
    </source>
</evidence>
<proteinExistence type="predicted"/>
<dbReference type="Proteomes" id="UP000515317">
    <property type="component" value="Chromosome"/>
</dbReference>
<dbReference type="PROSITE" id="PS50005">
    <property type="entry name" value="TPR"/>
    <property type="match status" value="1"/>
</dbReference>
<feature type="signal peptide" evidence="2">
    <location>
        <begin position="1"/>
        <end position="34"/>
    </location>
</feature>
<dbReference type="SMART" id="SM00028">
    <property type="entry name" value="TPR"/>
    <property type="match status" value="1"/>
</dbReference>
<feature type="repeat" description="TPR" evidence="1">
    <location>
        <begin position="100"/>
        <end position="133"/>
    </location>
</feature>
<dbReference type="Gene3D" id="1.25.40.10">
    <property type="entry name" value="Tetratricopeptide repeat domain"/>
    <property type="match status" value="1"/>
</dbReference>
<dbReference type="InterPro" id="IPR019734">
    <property type="entry name" value="TPR_rpt"/>
</dbReference>
<accession>A0A6S6QUE0</accession>
<dbReference type="AlphaFoldDB" id="A0A6S6QUE0"/>
<feature type="chain" id="PRO_5028266440" evidence="2">
    <location>
        <begin position="35"/>
        <end position="183"/>
    </location>
</feature>
<reference evidence="3 4" key="1">
    <citation type="submission" date="2020-08" db="EMBL/GenBank/DDBJ databases">
        <title>Genome sequence of Rhizobiales bacterium strain IZ6.</title>
        <authorList>
            <person name="Nakai R."/>
            <person name="Naganuma T."/>
        </authorList>
    </citation>
    <scope>NUCLEOTIDE SEQUENCE [LARGE SCALE GENOMIC DNA]</scope>
    <source>
        <strain evidence="3 4">IZ6</strain>
    </source>
</reference>